<dbReference type="InterPro" id="IPR036264">
    <property type="entry name" value="Bact_exopeptidase_dim_dom"/>
</dbReference>
<dbReference type="Gene3D" id="3.30.70.360">
    <property type="match status" value="1"/>
</dbReference>
<protein>
    <submittedName>
        <fullName evidence="2">M20 peptidase aminoacylase family protein</fullName>
    </submittedName>
</protein>
<reference evidence="3" key="1">
    <citation type="journal article" date="2019" name="Int. J. Syst. Evol. Microbiol.">
        <title>The Global Catalogue of Microorganisms (GCM) 10K type strain sequencing project: providing services to taxonomists for standard genome sequencing and annotation.</title>
        <authorList>
            <consortium name="The Broad Institute Genomics Platform"/>
            <consortium name="The Broad Institute Genome Sequencing Center for Infectious Disease"/>
            <person name="Wu L."/>
            <person name="Ma J."/>
        </authorList>
    </citation>
    <scope>NUCLEOTIDE SEQUENCE [LARGE SCALE GENOMIC DNA]</scope>
    <source>
        <strain evidence="3">CCUG 59778</strain>
    </source>
</reference>
<accession>A0ABV8X7Z3</accession>
<dbReference type="InterPro" id="IPR017439">
    <property type="entry name" value="Amidohydrolase"/>
</dbReference>
<dbReference type="InterPro" id="IPR002933">
    <property type="entry name" value="Peptidase_M20"/>
</dbReference>
<dbReference type="EMBL" id="JBHSEC010000014">
    <property type="protein sequence ID" value="MFC4410422.1"/>
    <property type="molecule type" value="Genomic_DNA"/>
</dbReference>
<comment type="caution">
    <text evidence="2">The sequence shown here is derived from an EMBL/GenBank/DDBJ whole genome shotgun (WGS) entry which is preliminary data.</text>
</comment>
<dbReference type="SUPFAM" id="SSF55031">
    <property type="entry name" value="Bacterial exopeptidase dimerisation domain"/>
    <property type="match status" value="1"/>
</dbReference>
<dbReference type="PANTHER" id="PTHR11014:SF122">
    <property type="entry name" value="AMIDOHYDROLASE AMHX"/>
    <property type="match status" value="1"/>
</dbReference>
<keyword evidence="3" id="KW-1185">Reference proteome</keyword>
<sequence length="373" mass="40896">MTTNLKEQVLTTFHHLHDHAEISWEEVETTHYIKQLLLDAGCQVSTFEDCTGVIGEYGNFQNDLPVVGIRADIDALWQEVDGEFKANHSCGHDAHMSIVLGVLWKLNQDPLLKDRVALKFIFQPAEEKGEGAITLAEKGVVDDVDFLFGIHLRPAQETPAGKASPVIIHGASSSLTAEIKGDDAHGARPHLGHNAIEIAAQIVNMIGTIHLNPMYPHSVKMTSLQAGGKSANIIPGNATFSLDLRAQTNELMEQLKEKVHLILDTVRNLYDTEIEVLSEGGIVAAITNDEAMDIMRKAIVNTLGEDGLAEPLITPGGDDFHYYKIHKPELKATMLGLGCGLLPGLHHPHMTFNREAMMDGVDILFNAILETYK</sequence>
<dbReference type="Gene3D" id="3.40.630.10">
    <property type="entry name" value="Zn peptidases"/>
    <property type="match status" value="1"/>
</dbReference>
<dbReference type="PIRSF" id="PIRSF005962">
    <property type="entry name" value="Pept_M20D_amidohydro"/>
    <property type="match status" value="1"/>
</dbReference>
<dbReference type="Pfam" id="PF07687">
    <property type="entry name" value="M20_dimer"/>
    <property type="match status" value="1"/>
</dbReference>
<dbReference type="Pfam" id="PF01546">
    <property type="entry name" value="Peptidase_M20"/>
    <property type="match status" value="1"/>
</dbReference>
<proteinExistence type="predicted"/>
<dbReference type="Proteomes" id="UP001595817">
    <property type="component" value="Unassembled WGS sequence"/>
</dbReference>
<organism evidence="2 3">
    <name type="scientific">Chungangia koreensis</name>
    <dbReference type="NCBI Taxonomy" id="752657"/>
    <lineage>
        <taxon>Bacteria</taxon>
        <taxon>Bacillati</taxon>
        <taxon>Bacillota</taxon>
        <taxon>Bacilli</taxon>
        <taxon>Lactobacillales</taxon>
        <taxon>Chungangia</taxon>
    </lineage>
</organism>
<dbReference type="NCBIfam" id="TIGR01891">
    <property type="entry name" value="amidohydrolases"/>
    <property type="match status" value="1"/>
</dbReference>
<dbReference type="PANTHER" id="PTHR11014">
    <property type="entry name" value="PEPTIDASE M20 FAMILY MEMBER"/>
    <property type="match status" value="1"/>
</dbReference>
<dbReference type="RefSeq" id="WP_378154240.1">
    <property type="nucleotide sequence ID" value="NZ_JBHSEC010000014.1"/>
</dbReference>
<evidence type="ECO:0000259" key="1">
    <source>
        <dbReference type="Pfam" id="PF07687"/>
    </source>
</evidence>
<dbReference type="InterPro" id="IPR011650">
    <property type="entry name" value="Peptidase_M20_dimer"/>
</dbReference>
<dbReference type="CDD" id="cd08018">
    <property type="entry name" value="M20_Acy1_amhX-like"/>
    <property type="match status" value="1"/>
</dbReference>
<gene>
    <name evidence="2" type="ORF">ACFOZY_08295</name>
</gene>
<name>A0ABV8X7Z3_9LACT</name>
<dbReference type="SUPFAM" id="SSF53187">
    <property type="entry name" value="Zn-dependent exopeptidases"/>
    <property type="match status" value="1"/>
</dbReference>
<evidence type="ECO:0000313" key="2">
    <source>
        <dbReference type="EMBL" id="MFC4410422.1"/>
    </source>
</evidence>
<evidence type="ECO:0000313" key="3">
    <source>
        <dbReference type="Proteomes" id="UP001595817"/>
    </source>
</evidence>
<dbReference type="InterPro" id="IPR037484">
    <property type="entry name" value="AmhX-like"/>
</dbReference>
<feature type="domain" description="Peptidase M20 dimerisation" evidence="1">
    <location>
        <begin position="174"/>
        <end position="265"/>
    </location>
</feature>